<feature type="signal peptide" evidence="1">
    <location>
        <begin position="1"/>
        <end position="20"/>
    </location>
</feature>
<comment type="caution">
    <text evidence="2">The sequence shown here is derived from an EMBL/GenBank/DDBJ whole genome shotgun (WGS) entry which is preliminary data.</text>
</comment>
<name>A0A9W4U4X3_9PLEO</name>
<accession>A0A9W4U4X3</accession>
<evidence type="ECO:0008006" key="4">
    <source>
        <dbReference type="Google" id="ProtNLM"/>
    </source>
</evidence>
<protein>
    <recommendedName>
        <fullName evidence="4">Secreted protein</fullName>
    </recommendedName>
</protein>
<evidence type="ECO:0000313" key="3">
    <source>
        <dbReference type="Proteomes" id="UP001152607"/>
    </source>
</evidence>
<keyword evidence="3" id="KW-1185">Reference proteome</keyword>
<reference evidence="2" key="1">
    <citation type="submission" date="2023-01" db="EMBL/GenBank/DDBJ databases">
        <authorList>
            <person name="Van Ghelder C."/>
            <person name="Rancurel C."/>
        </authorList>
    </citation>
    <scope>NUCLEOTIDE SEQUENCE</scope>
    <source>
        <strain evidence="2">CNCM I-4278</strain>
    </source>
</reference>
<sequence length="102" mass="10876">MVVFVDLVATFLGCLSASSGLSSRALSRALLPEADLDVFLVDLTNLFCSSFEDLWFSCGCFSGVSPVLSIFREVDSLLVGVDLSSSATNLLVSGEFEYSCES</sequence>
<dbReference type="AlphaFoldDB" id="A0A9W4U4X3"/>
<dbReference type="Proteomes" id="UP001152607">
    <property type="component" value="Unassembled WGS sequence"/>
</dbReference>
<proteinExistence type="predicted"/>
<keyword evidence="1" id="KW-0732">Signal</keyword>
<evidence type="ECO:0000313" key="2">
    <source>
        <dbReference type="EMBL" id="CAI6304417.1"/>
    </source>
</evidence>
<gene>
    <name evidence="2" type="ORF">PDIGIT_LOCUS2963</name>
</gene>
<dbReference type="EMBL" id="CAOQHR010000002">
    <property type="protein sequence ID" value="CAI6304417.1"/>
    <property type="molecule type" value="Genomic_DNA"/>
</dbReference>
<feature type="chain" id="PRO_5040898765" description="Secreted protein" evidence="1">
    <location>
        <begin position="21"/>
        <end position="102"/>
    </location>
</feature>
<evidence type="ECO:0000256" key="1">
    <source>
        <dbReference type="SAM" id="SignalP"/>
    </source>
</evidence>
<organism evidence="2 3">
    <name type="scientific">Periconia digitata</name>
    <dbReference type="NCBI Taxonomy" id="1303443"/>
    <lineage>
        <taxon>Eukaryota</taxon>
        <taxon>Fungi</taxon>
        <taxon>Dikarya</taxon>
        <taxon>Ascomycota</taxon>
        <taxon>Pezizomycotina</taxon>
        <taxon>Dothideomycetes</taxon>
        <taxon>Pleosporomycetidae</taxon>
        <taxon>Pleosporales</taxon>
        <taxon>Massarineae</taxon>
        <taxon>Periconiaceae</taxon>
        <taxon>Periconia</taxon>
    </lineage>
</organism>